<evidence type="ECO:0000313" key="4">
    <source>
        <dbReference type="EMBL" id="KAK7749835.1"/>
    </source>
</evidence>
<dbReference type="Gene3D" id="3.40.50.720">
    <property type="entry name" value="NAD(P)-binding Rossmann-like Domain"/>
    <property type="match status" value="1"/>
</dbReference>
<dbReference type="Proteomes" id="UP001320245">
    <property type="component" value="Unassembled WGS sequence"/>
</dbReference>
<dbReference type="SUPFAM" id="SSF51735">
    <property type="entry name" value="NAD(P)-binding Rossmann-fold domains"/>
    <property type="match status" value="1"/>
</dbReference>
<name>A0AAN9UKS6_9PEZI</name>
<dbReference type="PANTHER" id="PTHR43180">
    <property type="entry name" value="3-OXOACYL-(ACYL-CARRIER-PROTEIN) REDUCTASE (AFU_ORTHOLOGUE AFUA_6G11210)"/>
    <property type="match status" value="1"/>
</dbReference>
<keyword evidence="5" id="KW-1185">Reference proteome</keyword>
<proteinExistence type="inferred from homology"/>
<dbReference type="InterPro" id="IPR002347">
    <property type="entry name" value="SDR_fam"/>
</dbReference>
<evidence type="ECO:0000313" key="5">
    <source>
        <dbReference type="Proteomes" id="UP001320245"/>
    </source>
</evidence>
<reference evidence="4 5" key="1">
    <citation type="journal article" date="2023" name="PLoS ONE">
        <title>Cytospora paraplurivora sp. nov. isolated from orchards with fruit tree decline syndrome in Ontario, Canada.</title>
        <authorList>
            <person name="Ilyukhin E."/>
            <person name="Nguyen H.D.T."/>
            <person name="Castle A.J."/>
            <person name="Ellouze W."/>
        </authorList>
    </citation>
    <scope>NUCLEOTIDE SEQUENCE [LARGE SCALE GENOMIC DNA]</scope>
    <source>
        <strain evidence="4 5">FDS-564</strain>
    </source>
</reference>
<dbReference type="GO" id="GO:0016491">
    <property type="term" value="F:oxidoreductase activity"/>
    <property type="evidence" value="ECO:0007669"/>
    <property type="project" value="UniProtKB-KW"/>
</dbReference>
<dbReference type="PRINTS" id="PR00081">
    <property type="entry name" value="GDHRDH"/>
</dbReference>
<comment type="caution">
    <text evidence="4">The sequence shown here is derived from an EMBL/GenBank/DDBJ whole genome shotgun (WGS) entry which is preliminary data.</text>
</comment>
<dbReference type="InterPro" id="IPR036291">
    <property type="entry name" value="NAD(P)-bd_dom_sf"/>
</dbReference>
<dbReference type="EMBL" id="JAJSPL020000001">
    <property type="protein sequence ID" value="KAK7749835.1"/>
    <property type="molecule type" value="Genomic_DNA"/>
</dbReference>
<dbReference type="AlphaFoldDB" id="A0AAN9UKS6"/>
<evidence type="ECO:0000256" key="2">
    <source>
        <dbReference type="ARBA" id="ARBA00022857"/>
    </source>
</evidence>
<protein>
    <submittedName>
        <fullName evidence="4">Uncharacterized protein</fullName>
    </submittedName>
</protein>
<sequence length="303" mass="32959">MASLRIRESAIPRLDNKVALITGGSSGIGLAAAKILASKGATVHILDINKPDESELSPEVTDIHFHQCDVASWEELRAVFDSVGQVDFAFANAAVTEERNYFADTFTPEGKLEEPSYGVLHVNLRAVLNFVKLAWSTMRKHQTEGSIVITTSATAYAPEQSLPVYAAGKTALVGLIRALRSIIIKDNITINGIAPGATITRLLPGHLAAPIMKQGLPVSSSHSVGLALVHSATARQSRMVEVYGKDKPVDVWTEGRWNGRIILTLGDTYTELEEALADLRPFWLGRENTRLTHRQQAATDSRL</sequence>
<organism evidence="4 5">
    <name type="scientific">Cytospora paraplurivora</name>
    <dbReference type="NCBI Taxonomy" id="2898453"/>
    <lineage>
        <taxon>Eukaryota</taxon>
        <taxon>Fungi</taxon>
        <taxon>Dikarya</taxon>
        <taxon>Ascomycota</taxon>
        <taxon>Pezizomycotina</taxon>
        <taxon>Sordariomycetes</taxon>
        <taxon>Sordariomycetidae</taxon>
        <taxon>Diaporthales</taxon>
        <taxon>Cytosporaceae</taxon>
        <taxon>Cytospora</taxon>
    </lineage>
</organism>
<dbReference type="Pfam" id="PF00106">
    <property type="entry name" value="adh_short"/>
    <property type="match status" value="1"/>
</dbReference>
<keyword evidence="2" id="KW-0521">NADP</keyword>
<evidence type="ECO:0000256" key="3">
    <source>
        <dbReference type="ARBA" id="ARBA00023002"/>
    </source>
</evidence>
<gene>
    <name evidence="4" type="ORF">SLS53_000416</name>
</gene>
<accession>A0AAN9UKS6</accession>
<dbReference type="InterPro" id="IPR020904">
    <property type="entry name" value="Sc_DH/Rdtase_CS"/>
</dbReference>
<keyword evidence="3" id="KW-0560">Oxidoreductase</keyword>
<dbReference type="PANTHER" id="PTHR43180:SF80">
    <property type="entry name" value="NAD(P)-BINDING PROTEIN"/>
    <property type="match status" value="1"/>
</dbReference>
<dbReference type="PROSITE" id="PS00061">
    <property type="entry name" value="ADH_SHORT"/>
    <property type="match status" value="1"/>
</dbReference>
<evidence type="ECO:0000256" key="1">
    <source>
        <dbReference type="ARBA" id="ARBA00006484"/>
    </source>
</evidence>
<comment type="similarity">
    <text evidence="1">Belongs to the short-chain dehydrogenases/reductases (SDR) family.</text>
</comment>